<organism evidence="4 5">
    <name type="scientific">candidate division WOR-1 bacterium RIFCSPLOWO2_02_FULL_46_20</name>
    <dbReference type="NCBI Taxonomy" id="1802567"/>
    <lineage>
        <taxon>Bacteria</taxon>
        <taxon>Bacillati</taxon>
        <taxon>Saganbacteria</taxon>
    </lineage>
</organism>
<dbReference type="SUPFAM" id="SSF81271">
    <property type="entry name" value="TGS-like"/>
    <property type="match status" value="1"/>
</dbReference>
<comment type="caution">
    <text evidence="4">The sequence shown here is derived from an EMBL/GenBank/DDBJ whole genome shotgun (WGS) entry which is preliminary data.</text>
</comment>
<dbReference type="FunFam" id="3.10.20.30:FF:000001">
    <property type="entry name" value="Ribosome-binding ATPase YchF"/>
    <property type="match status" value="1"/>
</dbReference>
<proteinExistence type="predicted"/>
<name>A0A1F4RB02_UNCSA</name>
<dbReference type="PANTHER" id="PTHR23305">
    <property type="entry name" value="OBG GTPASE FAMILY"/>
    <property type="match status" value="1"/>
</dbReference>
<dbReference type="InterPro" id="IPR012676">
    <property type="entry name" value="TGS-like"/>
</dbReference>
<gene>
    <name evidence="4" type="ORF">A3H38_04825</name>
</gene>
<dbReference type="InterPro" id="IPR023192">
    <property type="entry name" value="TGS-like_dom_sf"/>
</dbReference>
<dbReference type="CDD" id="cd04867">
    <property type="entry name" value="TGS_YchF_OLA1"/>
    <property type="match status" value="1"/>
</dbReference>
<dbReference type="GO" id="GO:0005524">
    <property type="term" value="F:ATP binding"/>
    <property type="evidence" value="ECO:0007669"/>
    <property type="project" value="UniProtKB-KW"/>
</dbReference>
<dbReference type="GO" id="GO:0016887">
    <property type="term" value="F:ATP hydrolysis activity"/>
    <property type="evidence" value="ECO:0007669"/>
    <property type="project" value="TreeGrafter"/>
</dbReference>
<protein>
    <recommendedName>
        <fullName evidence="3">YchF C-terminal domain-containing protein</fullName>
    </recommendedName>
</protein>
<evidence type="ECO:0000259" key="3">
    <source>
        <dbReference type="Pfam" id="PF06071"/>
    </source>
</evidence>
<evidence type="ECO:0000256" key="1">
    <source>
        <dbReference type="ARBA" id="ARBA00022741"/>
    </source>
</evidence>
<accession>A0A1F4RB02</accession>
<dbReference type="InterPro" id="IPR013029">
    <property type="entry name" value="YchF_C"/>
</dbReference>
<dbReference type="GO" id="GO:0005737">
    <property type="term" value="C:cytoplasm"/>
    <property type="evidence" value="ECO:0007669"/>
    <property type="project" value="TreeGrafter"/>
</dbReference>
<dbReference type="Gene3D" id="3.10.20.30">
    <property type="match status" value="2"/>
</dbReference>
<dbReference type="SUPFAM" id="SSF52540">
    <property type="entry name" value="P-loop containing nucleoside triphosphate hydrolases"/>
    <property type="match status" value="1"/>
</dbReference>
<dbReference type="PANTHER" id="PTHR23305:SF18">
    <property type="entry name" value="OBG-TYPE G DOMAIN-CONTAINING PROTEIN"/>
    <property type="match status" value="1"/>
</dbReference>
<dbReference type="Gene3D" id="1.10.150.300">
    <property type="entry name" value="TGS-like domain"/>
    <property type="match status" value="1"/>
</dbReference>
<dbReference type="Gene3D" id="3.40.50.300">
    <property type="entry name" value="P-loop containing nucleotide triphosphate hydrolases"/>
    <property type="match status" value="2"/>
</dbReference>
<dbReference type="EMBL" id="METP01000045">
    <property type="protein sequence ID" value="OGC05354.1"/>
    <property type="molecule type" value="Genomic_DNA"/>
</dbReference>
<dbReference type="Proteomes" id="UP000176938">
    <property type="component" value="Unassembled WGS sequence"/>
</dbReference>
<dbReference type="Pfam" id="PF06071">
    <property type="entry name" value="YchF-GTPase_C"/>
    <property type="match status" value="1"/>
</dbReference>
<reference evidence="4 5" key="1">
    <citation type="journal article" date="2016" name="Nat. Commun.">
        <title>Thousands of microbial genomes shed light on interconnected biogeochemical processes in an aquifer system.</title>
        <authorList>
            <person name="Anantharaman K."/>
            <person name="Brown C.T."/>
            <person name="Hug L.A."/>
            <person name="Sharon I."/>
            <person name="Castelle C.J."/>
            <person name="Probst A.J."/>
            <person name="Thomas B.C."/>
            <person name="Singh A."/>
            <person name="Wilkins M.J."/>
            <person name="Karaoz U."/>
            <person name="Brodie E.L."/>
            <person name="Williams K.H."/>
            <person name="Hubbard S.S."/>
            <person name="Banfield J.F."/>
        </authorList>
    </citation>
    <scope>NUCLEOTIDE SEQUENCE [LARGE SCALE GENOMIC DNA]</scope>
</reference>
<sequence>MKIVITGLPQAGQQELFSIISGQDIEQIRQKPMEAQTGASDVKDPRVTKLVEIFNPKKTTYAKIEYSLLPDVAFQGALLKNADEICYVSLSDNAAGNIQSFVSELIIADMMLVDKRLETLVKEQKKKNGEAQKKEQDLMAKCKEWLEKENPLSKMELAEEQAKTVKTYQFLTFKPLVLVINVPEDKINDRSIVREIKTKYSYPCIQLSAGIEAEINQLSAKDRADFMKEVGIDEPAIDKMNRVVFEGLGLISFFTVGEDEVRAWPIKKGAVAEEAGGGIHSDIKKGFVRVEMMKYNDFIALGSEAKVKEAGKFSLKGRDYLVEDGDLLSFRFNV</sequence>
<dbReference type="AlphaFoldDB" id="A0A1F4RB02"/>
<dbReference type="InterPro" id="IPR012675">
    <property type="entry name" value="Beta-grasp_dom_sf"/>
</dbReference>
<dbReference type="InterPro" id="IPR027417">
    <property type="entry name" value="P-loop_NTPase"/>
</dbReference>
<evidence type="ECO:0000313" key="5">
    <source>
        <dbReference type="Proteomes" id="UP000176938"/>
    </source>
</evidence>
<evidence type="ECO:0000313" key="4">
    <source>
        <dbReference type="EMBL" id="OGC05354.1"/>
    </source>
</evidence>
<feature type="domain" description="YchF C-terminal" evidence="3">
    <location>
        <begin position="250"/>
        <end position="333"/>
    </location>
</feature>
<evidence type="ECO:0000256" key="2">
    <source>
        <dbReference type="ARBA" id="ARBA00022840"/>
    </source>
</evidence>
<keyword evidence="1" id="KW-0547">Nucleotide-binding</keyword>
<keyword evidence="2" id="KW-0067">ATP-binding</keyword>